<gene>
    <name evidence="1" type="ORF">DLM85_03340</name>
</gene>
<dbReference type="PANTHER" id="PTHR43857:SF1">
    <property type="entry name" value="YJGH FAMILY PROTEIN"/>
    <property type="match status" value="1"/>
</dbReference>
<protein>
    <submittedName>
        <fullName evidence="1">RidA family protein</fullName>
    </submittedName>
</protein>
<accession>A0A328BS77</accession>
<dbReference type="InterPro" id="IPR006175">
    <property type="entry name" value="YjgF/YER057c/UK114"/>
</dbReference>
<keyword evidence="2" id="KW-1185">Reference proteome</keyword>
<dbReference type="Proteomes" id="UP000248553">
    <property type="component" value="Unassembled WGS sequence"/>
</dbReference>
<dbReference type="PANTHER" id="PTHR43857">
    <property type="entry name" value="BLR7761 PROTEIN"/>
    <property type="match status" value="1"/>
</dbReference>
<dbReference type="RefSeq" id="WP_111476639.1">
    <property type="nucleotide sequence ID" value="NZ_QHKM01000001.1"/>
</dbReference>
<comment type="caution">
    <text evidence="1">The sequence shown here is derived from an EMBL/GenBank/DDBJ whole genome shotgun (WGS) entry which is preliminary data.</text>
</comment>
<dbReference type="InterPro" id="IPR035959">
    <property type="entry name" value="RutC-like_sf"/>
</dbReference>
<evidence type="ECO:0000313" key="1">
    <source>
        <dbReference type="EMBL" id="RAK69903.1"/>
    </source>
</evidence>
<organism evidence="1 2">
    <name type="scientific">Hymenobacter edaphi</name>
    <dbReference type="NCBI Taxonomy" id="2211146"/>
    <lineage>
        <taxon>Bacteria</taxon>
        <taxon>Pseudomonadati</taxon>
        <taxon>Bacteroidota</taxon>
        <taxon>Cytophagia</taxon>
        <taxon>Cytophagales</taxon>
        <taxon>Hymenobacteraceae</taxon>
        <taxon>Hymenobacter</taxon>
    </lineage>
</organism>
<evidence type="ECO:0000313" key="2">
    <source>
        <dbReference type="Proteomes" id="UP000248553"/>
    </source>
</evidence>
<sequence>MSIQRLNPGGLFQSPAFSQAVVTRGPGRTIYVGGQNAVDAQGQLVGPDDLAAQTRQALLNVQTALAAAGAGWNEVVRLGIYLVQGQDVQAGFRAAQEVMGPSAAPPTITVLFVAALGRPEYVVEIEATAFVEG</sequence>
<dbReference type="OrthoDB" id="881979at2"/>
<dbReference type="Gene3D" id="3.30.1330.40">
    <property type="entry name" value="RutC-like"/>
    <property type="match status" value="1"/>
</dbReference>
<proteinExistence type="predicted"/>
<dbReference type="EMBL" id="QHKM01000001">
    <property type="protein sequence ID" value="RAK69903.1"/>
    <property type="molecule type" value="Genomic_DNA"/>
</dbReference>
<dbReference type="SUPFAM" id="SSF55298">
    <property type="entry name" value="YjgF-like"/>
    <property type="match status" value="1"/>
</dbReference>
<dbReference type="Pfam" id="PF01042">
    <property type="entry name" value="Ribonuc_L-PSP"/>
    <property type="match status" value="1"/>
</dbReference>
<dbReference type="AlphaFoldDB" id="A0A328BS77"/>
<name>A0A328BS77_9BACT</name>
<reference evidence="2" key="1">
    <citation type="submission" date="2018-05" db="EMBL/GenBank/DDBJ databases">
        <authorList>
            <person name="Nie L."/>
        </authorList>
    </citation>
    <scope>NUCLEOTIDE SEQUENCE [LARGE SCALE GENOMIC DNA]</scope>
    <source>
        <strain evidence="2">NL</strain>
    </source>
</reference>